<evidence type="ECO:0000256" key="14">
    <source>
        <dbReference type="SAM" id="MobiDB-lite"/>
    </source>
</evidence>
<keyword evidence="5 13" id="KW-0378">Hydrolase</keyword>
<evidence type="ECO:0000313" key="17">
    <source>
        <dbReference type="EMBL" id="TQM64172.1"/>
    </source>
</evidence>
<evidence type="ECO:0000256" key="1">
    <source>
        <dbReference type="ARBA" id="ARBA00004496"/>
    </source>
</evidence>
<dbReference type="Gene3D" id="3.90.1150.50">
    <property type="entry name" value="Transcription-repair-coupling factor, D7 domain"/>
    <property type="match status" value="1"/>
</dbReference>
<evidence type="ECO:0000256" key="3">
    <source>
        <dbReference type="ARBA" id="ARBA00022741"/>
    </source>
</evidence>
<dbReference type="SUPFAM" id="SSF143517">
    <property type="entry name" value="TRCF domain-like"/>
    <property type="match status" value="1"/>
</dbReference>
<dbReference type="Pfam" id="PF03461">
    <property type="entry name" value="TRCF"/>
    <property type="match status" value="1"/>
</dbReference>
<name>A0A543I0Q4_9MICO</name>
<dbReference type="Pfam" id="PF02559">
    <property type="entry name" value="CarD_TRCF_RID"/>
    <property type="match status" value="1"/>
</dbReference>
<evidence type="ECO:0000256" key="8">
    <source>
        <dbReference type="ARBA" id="ARBA00023125"/>
    </source>
</evidence>
<dbReference type="Gene3D" id="3.40.50.300">
    <property type="entry name" value="P-loop containing nucleotide triphosphate hydrolases"/>
    <property type="match status" value="2"/>
</dbReference>
<accession>A0A543I0Q4</accession>
<dbReference type="FunFam" id="3.40.50.300:FF:000546">
    <property type="entry name" value="Transcription-repair-coupling factor"/>
    <property type="match status" value="1"/>
</dbReference>
<keyword evidence="7 13" id="KW-0067">ATP-binding</keyword>
<dbReference type="AlphaFoldDB" id="A0A543I0Q4"/>
<keyword evidence="4 13" id="KW-0227">DNA damage</keyword>
<dbReference type="FunFam" id="3.40.50.300:FF:000300">
    <property type="entry name" value="Transcription-repair-coupling factor"/>
    <property type="match status" value="1"/>
</dbReference>
<evidence type="ECO:0000256" key="13">
    <source>
        <dbReference type="HAMAP-Rule" id="MF_00969"/>
    </source>
</evidence>
<dbReference type="InterPro" id="IPR014001">
    <property type="entry name" value="Helicase_ATP-bd"/>
</dbReference>
<dbReference type="Gene3D" id="3.30.2060.10">
    <property type="entry name" value="Penicillin-binding protein 1b domain"/>
    <property type="match status" value="1"/>
</dbReference>
<dbReference type="GO" id="GO:0003678">
    <property type="term" value="F:DNA helicase activity"/>
    <property type="evidence" value="ECO:0007669"/>
    <property type="project" value="TreeGrafter"/>
</dbReference>
<dbReference type="InterPro" id="IPR047112">
    <property type="entry name" value="RecG/Mfd"/>
</dbReference>
<dbReference type="GO" id="GO:0005524">
    <property type="term" value="F:ATP binding"/>
    <property type="evidence" value="ECO:0007669"/>
    <property type="project" value="UniProtKB-UniRule"/>
</dbReference>
<dbReference type="InterPro" id="IPR004576">
    <property type="entry name" value="Mfd"/>
</dbReference>
<keyword evidence="18" id="KW-1185">Reference proteome</keyword>
<evidence type="ECO:0000256" key="9">
    <source>
        <dbReference type="ARBA" id="ARBA00023204"/>
    </source>
</evidence>
<feature type="domain" description="Helicase C-terminal" evidence="16">
    <location>
        <begin position="836"/>
        <end position="993"/>
    </location>
</feature>
<dbReference type="InterPro" id="IPR005118">
    <property type="entry name" value="TRCF_C"/>
</dbReference>
<dbReference type="GO" id="GO:0000716">
    <property type="term" value="P:transcription-coupled nucleotide-excision repair, DNA damage recognition"/>
    <property type="evidence" value="ECO:0007669"/>
    <property type="project" value="UniProtKB-UniRule"/>
</dbReference>
<dbReference type="Proteomes" id="UP000316747">
    <property type="component" value="Unassembled WGS sequence"/>
</dbReference>
<comment type="similarity">
    <text evidence="11 13">In the C-terminal section; belongs to the helicase family. RecG subfamily.</text>
</comment>
<dbReference type="GO" id="GO:0003684">
    <property type="term" value="F:damaged DNA binding"/>
    <property type="evidence" value="ECO:0007669"/>
    <property type="project" value="InterPro"/>
</dbReference>
<dbReference type="EMBL" id="VFPM01000001">
    <property type="protein sequence ID" value="TQM64172.1"/>
    <property type="molecule type" value="Genomic_DNA"/>
</dbReference>
<evidence type="ECO:0000256" key="11">
    <source>
        <dbReference type="ARBA" id="ARBA00061399"/>
    </source>
</evidence>
<dbReference type="InterPro" id="IPR036101">
    <property type="entry name" value="CarD-like/TRCF_RID_sf"/>
</dbReference>
<dbReference type="Pfam" id="PF00270">
    <property type="entry name" value="DEAD"/>
    <property type="match status" value="1"/>
</dbReference>
<evidence type="ECO:0000256" key="7">
    <source>
        <dbReference type="ARBA" id="ARBA00022840"/>
    </source>
</evidence>
<dbReference type="InterPro" id="IPR041471">
    <property type="entry name" value="UvrB_inter"/>
</dbReference>
<feature type="region of interest" description="Disordered" evidence="14">
    <location>
        <begin position="485"/>
        <end position="505"/>
    </location>
</feature>
<evidence type="ECO:0000256" key="2">
    <source>
        <dbReference type="ARBA" id="ARBA00022490"/>
    </source>
</evidence>
<comment type="subcellular location">
    <subcellularLocation>
        <location evidence="1 13">Cytoplasm</location>
    </subcellularLocation>
</comment>
<feature type="compositionally biased region" description="Polar residues" evidence="14">
    <location>
        <begin position="485"/>
        <end position="496"/>
    </location>
</feature>
<comment type="similarity">
    <text evidence="10 13">In the N-terminal section; belongs to the UvrB family.</text>
</comment>
<keyword evidence="9 13" id="KW-0234">DNA repair</keyword>
<dbReference type="InterPro" id="IPR027417">
    <property type="entry name" value="P-loop_NTPase"/>
</dbReference>
<dbReference type="GO" id="GO:0006355">
    <property type="term" value="P:regulation of DNA-templated transcription"/>
    <property type="evidence" value="ECO:0007669"/>
    <property type="project" value="UniProtKB-UniRule"/>
</dbReference>
<evidence type="ECO:0000313" key="18">
    <source>
        <dbReference type="Proteomes" id="UP000316747"/>
    </source>
</evidence>
<dbReference type="SUPFAM" id="SSF52540">
    <property type="entry name" value="P-loop containing nucleoside triphosphate hydrolases"/>
    <property type="match status" value="4"/>
</dbReference>
<dbReference type="RefSeq" id="WP_141841863.1">
    <property type="nucleotide sequence ID" value="NZ_VFPM01000001.1"/>
</dbReference>
<sequence length="1204" mass="132175">MSHPLLSAFRALPDVHHVLQQVGRARLVDVSASDGTRPFLVAALAQQAQVGPEAAPVVVVTATTREAEDLASSLGAFLPPETVAVFPSWETLPHERLSPRSDTVGRRLAVLRRIAHPDPGDAAYGPLSVVVAPVRAVLQPLTKGLGELVPVALRPGDERPLPDVVDALVAAAYTRTDLVERRGEFAVRGGILDVFPPTEEHPVRIEFWGDTVEEVRWFKVADQRSLEVAEHGLWAPPCRELLLTEDVRARAKALADQLPGVSEMLTKVAEGIAVEGMESLAPALVDGMESLLDVLPASTIVLLADPERIRRRAHDLVATSDEFLEASWANAAAGNQVPVDLQSLLGSASYWTLAQVRAHATAHGRSWWTLTPFAADHELVIEDDDVDERLAVRTVDTEAFRGDTERAVAHLRSRVADGWRVTVVTEGPGLAKRVEEVLREHEVSVQSLSAAAETVEPGHVSVTTAPLGRGFAHEGERLEVVTETDLTGQPGSGTSTKDMRRMPSRRRNQVDPLQLRPGDFVVHEQHGVGRFVEMMQRTVGGATREYLVIEYAPSKRGQPGDRLYVPTDQLDQVTKYVGGEEPSLNKMGGSDWSKTKSRAKRYVKQIAADLIRLYSARQATRGHAFAPDTPWQRELEEAFGYVETPDQLISIDEVKADMEKQVPMDRLICGDVGYGKTEIAVRAAFKAIQDGKQVAVLVPTTLLVSQHQQTFAERYAQFPVRVASLSRFQSDKEAKEVMAGMADGTIDLVIGTHRLLAKDVTFKDLGLVVIDEEQRFGVEHKELLKTMRTAVDVLSMSATPIPRTLEMAVTGIREMSTLATPPEERHPVLTFVGAYDEKQITAAIRRELLREGQVFFVHNKVSSIEKAAARLRELVPEARIATAHGQMGEHKLEQVVEDFWEKRFDVLVCTTIVETGLDISNANTLIVERSDMLGLSQLHQLRGRVGRGRERAYAYFLYPPEKPMTETAHDRLRTIASNTDLGSGMAVAMKDLEIRGAGNLLGGEQSGHIQGVGFDLYVRLIGEAVADFRGETSDVPAEIKIELPVDAHLPHDYVPGERLRLEAYKKLASVETDEGVDEIEAELRDRYGAPPEPVRNLLEVARLRVVARRAHIGDIGLQGKVVRFGPVTNLRESQQLRLMRLYPGTLVKEALGTILVPAPMTARVGGKPLRDVEVLAWARQLITAVLLDDIAAGHAVVSAGTRAP</sequence>
<dbReference type="GO" id="GO:0016787">
    <property type="term" value="F:hydrolase activity"/>
    <property type="evidence" value="ECO:0007669"/>
    <property type="project" value="UniProtKB-KW"/>
</dbReference>
<evidence type="ECO:0000259" key="16">
    <source>
        <dbReference type="PROSITE" id="PS51194"/>
    </source>
</evidence>
<evidence type="ECO:0000259" key="15">
    <source>
        <dbReference type="PROSITE" id="PS51192"/>
    </source>
</evidence>
<dbReference type="Pfam" id="PF00271">
    <property type="entry name" value="Helicase_C"/>
    <property type="match status" value="1"/>
</dbReference>
<dbReference type="SMART" id="SM00982">
    <property type="entry name" value="TRCF"/>
    <property type="match status" value="1"/>
</dbReference>
<dbReference type="NCBIfam" id="TIGR00580">
    <property type="entry name" value="mfd"/>
    <property type="match status" value="1"/>
</dbReference>
<reference evidence="17 18" key="1">
    <citation type="submission" date="2019-06" db="EMBL/GenBank/DDBJ databases">
        <title>Genome sequencing of plant associated microbes to promote plant fitness in Sorghum bicolor and Oryza sativa.</title>
        <authorList>
            <person name="Coleman-Derr D."/>
        </authorList>
    </citation>
    <scope>NUCLEOTIDE SEQUENCE [LARGE SCALE GENOMIC DNA]</scope>
    <source>
        <strain evidence="17 18">KV-663</strain>
    </source>
</reference>
<dbReference type="HAMAP" id="MF_00969">
    <property type="entry name" value="TRCF"/>
    <property type="match status" value="1"/>
</dbReference>
<comment type="function">
    <text evidence="13">Couples transcription and DNA repair by recognizing RNA polymerase (RNAP) stalled at DNA lesions. Mediates ATP-dependent release of RNAP and its truncated transcript from the DNA, and recruitment of nucleotide excision repair machinery to the damaged site.</text>
</comment>
<evidence type="ECO:0000256" key="10">
    <source>
        <dbReference type="ARBA" id="ARBA00061104"/>
    </source>
</evidence>
<dbReference type="PROSITE" id="PS51192">
    <property type="entry name" value="HELICASE_ATP_BIND_1"/>
    <property type="match status" value="1"/>
</dbReference>
<dbReference type="SMART" id="SM00487">
    <property type="entry name" value="DEXDc"/>
    <property type="match status" value="1"/>
</dbReference>
<organism evidence="17 18">
    <name type="scientific">Humibacillus xanthopallidus</name>
    <dbReference type="NCBI Taxonomy" id="412689"/>
    <lineage>
        <taxon>Bacteria</taxon>
        <taxon>Bacillati</taxon>
        <taxon>Actinomycetota</taxon>
        <taxon>Actinomycetes</taxon>
        <taxon>Micrococcales</taxon>
        <taxon>Intrasporangiaceae</taxon>
        <taxon>Humibacillus</taxon>
    </lineage>
</organism>
<dbReference type="Gene3D" id="3.40.50.11140">
    <property type="match status" value="1"/>
</dbReference>
<keyword evidence="2 13" id="KW-0963">Cytoplasm</keyword>
<dbReference type="InterPro" id="IPR037235">
    <property type="entry name" value="TRCF-like_C_D7"/>
</dbReference>
<dbReference type="PANTHER" id="PTHR47964">
    <property type="entry name" value="ATP-DEPENDENT DNA HELICASE HOMOLOG RECG, CHLOROPLASTIC"/>
    <property type="match status" value="1"/>
</dbReference>
<dbReference type="PROSITE" id="PS51194">
    <property type="entry name" value="HELICASE_CTER"/>
    <property type="match status" value="1"/>
</dbReference>
<evidence type="ECO:0000256" key="5">
    <source>
        <dbReference type="ARBA" id="ARBA00022801"/>
    </source>
</evidence>
<dbReference type="Gene3D" id="2.40.10.170">
    <property type="match status" value="1"/>
</dbReference>
<dbReference type="CDD" id="cd17991">
    <property type="entry name" value="DEXHc_TRCF"/>
    <property type="match status" value="1"/>
</dbReference>
<evidence type="ECO:0000256" key="4">
    <source>
        <dbReference type="ARBA" id="ARBA00022763"/>
    </source>
</evidence>
<dbReference type="OrthoDB" id="9804325at2"/>
<dbReference type="SMART" id="SM00490">
    <property type="entry name" value="HELICc"/>
    <property type="match status" value="1"/>
</dbReference>
<dbReference type="Gene3D" id="3.40.50.11180">
    <property type="match status" value="1"/>
</dbReference>
<dbReference type="Pfam" id="PF17757">
    <property type="entry name" value="UvrB_inter"/>
    <property type="match status" value="1"/>
</dbReference>
<keyword evidence="6" id="KW-0347">Helicase</keyword>
<dbReference type="SMART" id="SM01058">
    <property type="entry name" value="CarD_TRCF"/>
    <property type="match status" value="1"/>
</dbReference>
<feature type="domain" description="Helicase ATP-binding" evidence="15">
    <location>
        <begin position="657"/>
        <end position="818"/>
    </location>
</feature>
<evidence type="ECO:0000256" key="12">
    <source>
        <dbReference type="ARBA" id="ARBA00070128"/>
    </source>
</evidence>
<gene>
    <name evidence="13" type="primary">mfd</name>
    <name evidence="17" type="ORF">FBY41_0533</name>
</gene>
<dbReference type="InterPro" id="IPR003711">
    <property type="entry name" value="CarD-like/TRCF_RID"/>
</dbReference>
<protein>
    <recommendedName>
        <fullName evidence="12 13">Transcription-repair-coupling factor</fullName>
        <shortName evidence="13">TRCF</shortName>
        <ecNumber evidence="13">3.6.4.-</ecNumber>
    </recommendedName>
</protein>
<evidence type="ECO:0000256" key="6">
    <source>
        <dbReference type="ARBA" id="ARBA00022806"/>
    </source>
</evidence>
<dbReference type="GO" id="GO:0005737">
    <property type="term" value="C:cytoplasm"/>
    <property type="evidence" value="ECO:0007669"/>
    <property type="project" value="UniProtKB-SubCell"/>
</dbReference>
<dbReference type="SUPFAM" id="SSF141259">
    <property type="entry name" value="CarD-like"/>
    <property type="match status" value="1"/>
</dbReference>
<dbReference type="PANTHER" id="PTHR47964:SF1">
    <property type="entry name" value="ATP-DEPENDENT DNA HELICASE HOMOLOG RECG, CHLOROPLASTIC"/>
    <property type="match status" value="1"/>
</dbReference>
<keyword evidence="3 13" id="KW-0547">Nucleotide-binding</keyword>
<dbReference type="InterPro" id="IPR001650">
    <property type="entry name" value="Helicase_C-like"/>
</dbReference>
<proteinExistence type="inferred from homology"/>
<dbReference type="InterPro" id="IPR011545">
    <property type="entry name" value="DEAD/DEAH_box_helicase_dom"/>
</dbReference>
<comment type="caution">
    <text evidence="17">The sequence shown here is derived from an EMBL/GenBank/DDBJ whole genome shotgun (WGS) entry which is preliminary data.</text>
</comment>
<keyword evidence="8 13" id="KW-0238">DNA-binding</keyword>
<dbReference type="EC" id="3.6.4.-" evidence="13"/>